<feature type="transmembrane region" description="Helical" evidence="3">
    <location>
        <begin position="233"/>
        <end position="254"/>
    </location>
</feature>
<comment type="caution">
    <text evidence="6">The sequence shown here is derived from an EMBL/GenBank/DDBJ whole genome shotgun (WGS) entry which is preliminary data.</text>
</comment>
<evidence type="ECO:0008006" key="8">
    <source>
        <dbReference type="Google" id="ProtNLM"/>
    </source>
</evidence>
<evidence type="ECO:0000259" key="4">
    <source>
        <dbReference type="Pfam" id="PF00501"/>
    </source>
</evidence>
<evidence type="ECO:0000313" key="6">
    <source>
        <dbReference type="EMBL" id="KAH6652455.1"/>
    </source>
</evidence>
<proteinExistence type="predicted"/>
<dbReference type="EMBL" id="JAGPXC010000006">
    <property type="protein sequence ID" value="KAH6652455.1"/>
    <property type="molecule type" value="Genomic_DNA"/>
</dbReference>
<organism evidence="6 7">
    <name type="scientific">Truncatella angustata</name>
    <dbReference type="NCBI Taxonomy" id="152316"/>
    <lineage>
        <taxon>Eukaryota</taxon>
        <taxon>Fungi</taxon>
        <taxon>Dikarya</taxon>
        <taxon>Ascomycota</taxon>
        <taxon>Pezizomycotina</taxon>
        <taxon>Sordariomycetes</taxon>
        <taxon>Xylariomycetidae</taxon>
        <taxon>Amphisphaeriales</taxon>
        <taxon>Sporocadaceae</taxon>
        <taxon>Truncatella</taxon>
    </lineage>
</organism>
<name>A0A9P8ZVX7_9PEZI</name>
<dbReference type="InterPro" id="IPR020845">
    <property type="entry name" value="AMP-binding_CS"/>
</dbReference>
<evidence type="ECO:0000259" key="5">
    <source>
        <dbReference type="Pfam" id="PF07993"/>
    </source>
</evidence>
<dbReference type="Pfam" id="PF23562">
    <property type="entry name" value="AMP-binding_C_3"/>
    <property type="match status" value="1"/>
</dbReference>
<dbReference type="PANTHER" id="PTHR43439">
    <property type="entry name" value="PHENYLACETATE-COENZYME A LIGASE"/>
    <property type="match status" value="1"/>
</dbReference>
<dbReference type="PANTHER" id="PTHR43439:SF2">
    <property type="entry name" value="ENZYME, PUTATIVE (JCVI)-RELATED"/>
    <property type="match status" value="1"/>
</dbReference>
<dbReference type="SUPFAM" id="SSF56801">
    <property type="entry name" value="Acetyl-CoA synthetase-like"/>
    <property type="match status" value="1"/>
</dbReference>
<keyword evidence="3" id="KW-0472">Membrane</keyword>
<feature type="domain" description="AMP-dependent synthetase/ligase" evidence="4">
    <location>
        <begin position="80"/>
        <end position="347"/>
    </location>
</feature>
<keyword evidence="2" id="KW-0597">Phosphoprotein</keyword>
<dbReference type="InterPro" id="IPR036291">
    <property type="entry name" value="NAD(P)-bd_dom_sf"/>
</dbReference>
<dbReference type="InterPro" id="IPR000873">
    <property type="entry name" value="AMP-dep_synth/lig_dom"/>
</dbReference>
<keyword evidence="3" id="KW-1133">Transmembrane helix</keyword>
<dbReference type="GeneID" id="70127189"/>
<dbReference type="SUPFAM" id="SSF47336">
    <property type="entry name" value="ACP-like"/>
    <property type="match status" value="1"/>
</dbReference>
<dbReference type="PROSITE" id="PS00012">
    <property type="entry name" value="PHOSPHOPANTETHEINE"/>
    <property type="match status" value="1"/>
</dbReference>
<dbReference type="AlphaFoldDB" id="A0A9P8ZVX7"/>
<reference evidence="6" key="1">
    <citation type="journal article" date="2021" name="Nat. Commun.">
        <title>Genetic determinants of endophytism in the Arabidopsis root mycobiome.</title>
        <authorList>
            <person name="Mesny F."/>
            <person name="Miyauchi S."/>
            <person name="Thiergart T."/>
            <person name="Pickel B."/>
            <person name="Atanasova L."/>
            <person name="Karlsson M."/>
            <person name="Huettel B."/>
            <person name="Barry K.W."/>
            <person name="Haridas S."/>
            <person name="Chen C."/>
            <person name="Bauer D."/>
            <person name="Andreopoulos W."/>
            <person name="Pangilinan J."/>
            <person name="LaButti K."/>
            <person name="Riley R."/>
            <person name="Lipzen A."/>
            <person name="Clum A."/>
            <person name="Drula E."/>
            <person name="Henrissat B."/>
            <person name="Kohler A."/>
            <person name="Grigoriev I.V."/>
            <person name="Martin F.M."/>
            <person name="Hacquard S."/>
        </authorList>
    </citation>
    <scope>NUCLEOTIDE SEQUENCE</scope>
    <source>
        <strain evidence="6">MPI-SDFR-AT-0073</strain>
    </source>
</reference>
<evidence type="ECO:0000256" key="3">
    <source>
        <dbReference type="SAM" id="Phobius"/>
    </source>
</evidence>
<protein>
    <recommendedName>
        <fullName evidence="8">Carrier domain-containing protein</fullName>
    </recommendedName>
</protein>
<keyword evidence="3" id="KW-0812">Transmembrane</keyword>
<dbReference type="Pfam" id="PF00501">
    <property type="entry name" value="AMP-binding"/>
    <property type="match status" value="1"/>
</dbReference>
<evidence type="ECO:0000313" key="7">
    <source>
        <dbReference type="Proteomes" id="UP000758603"/>
    </source>
</evidence>
<evidence type="ECO:0000256" key="1">
    <source>
        <dbReference type="ARBA" id="ARBA00022450"/>
    </source>
</evidence>
<evidence type="ECO:0000256" key="2">
    <source>
        <dbReference type="ARBA" id="ARBA00022553"/>
    </source>
</evidence>
<dbReference type="Gene3D" id="3.40.50.720">
    <property type="entry name" value="NAD(P)-binding Rossmann-like Domain"/>
    <property type="match status" value="1"/>
</dbReference>
<keyword evidence="1" id="KW-0596">Phosphopantetheine</keyword>
<dbReference type="InterPro" id="IPR013120">
    <property type="entry name" value="FAR_NAD-bd"/>
</dbReference>
<dbReference type="InterPro" id="IPR036736">
    <property type="entry name" value="ACP-like_sf"/>
</dbReference>
<dbReference type="RefSeq" id="XP_045956733.1">
    <property type="nucleotide sequence ID" value="XM_046098297.1"/>
</dbReference>
<accession>A0A9P8ZVX7</accession>
<dbReference type="OrthoDB" id="429813at2759"/>
<dbReference type="PROSITE" id="PS00455">
    <property type="entry name" value="AMP_BINDING"/>
    <property type="match status" value="1"/>
</dbReference>
<dbReference type="Pfam" id="PF07993">
    <property type="entry name" value="NAD_binding_4"/>
    <property type="match status" value="1"/>
</dbReference>
<gene>
    <name evidence="6" type="ORF">BKA67DRAFT_521644</name>
</gene>
<dbReference type="SUPFAM" id="SSF51735">
    <property type="entry name" value="NAD(P)-binding Rossmann-fold domains"/>
    <property type="match status" value="1"/>
</dbReference>
<dbReference type="InterPro" id="IPR051414">
    <property type="entry name" value="Adenylate-forming_Reductase"/>
</dbReference>
<dbReference type="InterPro" id="IPR042099">
    <property type="entry name" value="ANL_N_sf"/>
</dbReference>
<dbReference type="InterPro" id="IPR006162">
    <property type="entry name" value="Ppantetheine_attach_site"/>
</dbReference>
<dbReference type="Gene3D" id="1.10.1200.10">
    <property type="entry name" value="ACP-like"/>
    <property type="match status" value="1"/>
</dbReference>
<sequence length="1065" mass="119216">MQRERDSASAQYGHRLIPNVIDELARDDPLREAFQIPLSQDPQDGWEVITFWDYSNAVNLQAHKIVKLCGKAPVGTFPTLAYIGPQDARYVVFMVAAVKAGYQALFVSTRNSSEGQISLFNQTECQVLFCDGTYYSAIKPWASTRDINIIEVSPCDSWFPKTEAEHFPYDKTFEEAEWDPLCVLHTSGSTGLPKPIIVRQGMIAISDACHNLSDWQGCTHWICAWMEKSKRHFIPMPLFHAAGLYVFIISVIWWKTPIALGLGDRPLTAELATECLSALDVESAAFPPSVLEDMSQDSKGLKVLQKLQLIPIGGGSLARDTGDYLVEQGVVLCNLLNSTEFTPFPVYFQPRPELWQYFIINPDLFGCNWREAGENVYELVIERKDKHPGMQGFFYTFPDLDEVSTNDLFEPHPTLPNHWRYHGRADNVIVFSNGEKLNPVTIESIVQGHPQVKGALVVAGSRRLQPGLLIEPVVHPRNEDERCELIESLWPHVVRANEETVAHGQISKDFIAVTSPDKPFSRAGKGTVQRAATIEKYTNEIDQLYETAEQVSDLDGKPLDLSPTALTQSLVHILLPHVRLPSLDQDTNFFSAGMDSLQVMNASRRLRAGLVASGYPEMTQSLITRGIYNNPTATRLSQHIIRLVKQSEQGVLEQQEDMERHELEVMKYLYERYNHNLVRESQPRRPDAAIRNQVILLTGSTGTLGSHLLDCLLRNPTVGKVVCLNRAEDGGLEQQAKAMQHRGLTQHCHEKAEFHHVELAKDKLGLPENVYSRLLKEADRIIHCAWPVNFNLSTESFEPHIRGIRILCDFSAESVKRVMVLFISSISTVDRWDPSQGPVPEQRIEDWKLPGNGYGRSKMIGSLILEDAGAACDFPAVSIRVGQIAGPESDSGGSWNANEWLPSIIASSLYLSALPGDLGRANRVDWTPVERVASLITEIAGVDNEPSVNATEQLGGYFHCVNPSSTTWQYLVPAIQEFYGERIHETIGLEEWVTRLGASQTDDESASVANPGLKLIDTYRSLLDNSKAEPVILDMSRTNQTTRSMRGSLAITPELMKHWCTQWGF</sequence>
<feature type="domain" description="Thioester reductase (TE)" evidence="5">
    <location>
        <begin position="697"/>
        <end position="935"/>
    </location>
</feature>
<dbReference type="Proteomes" id="UP000758603">
    <property type="component" value="Unassembled WGS sequence"/>
</dbReference>
<keyword evidence="7" id="KW-1185">Reference proteome</keyword>
<dbReference type="Gene3D" id="3.40.50.12780">
    <property type="entry name" value="N-terminal domain of ligase-like"/>
    <property type="match status" value="1"/>
</dbReference>